<dbReference type="PDB" id="1ZDW">
    <property type="method" value="X-ray"/>
    <property type="resolution" value="2.02 A"/>
    <property type="chains" value="A=1-307"/>
</dbReference>
<dbReference type="EvolutionaryTrace" id="Q4R2T2"/>
<dbReference type="GO" id="GO:0046872">
    <property type="term" value="F:metal ion binding"/>
    <property type="evidence" value="ECO:0007669"/>
    <property type="project" value="UniProtKB-KW"/>
</dbReference>
<dbReference type="PDB" id="1ZB6">
    <property type="method" value="X-ray"/>
    <property type="resolution" value="1.95 A"/>
    <property type="chains" value="A=1-307"/>
</dbReference>
<dbReference type="SUPFAM" id="SSF143492">
    <property type="entry name" value="Prenyltransferase-like"/>
    <property type="match status" value="1"/>
</dbReference>
<comment type="similarity">
    <text evidence="1">Belongs to the aromatic prenyltransferase family.</text>
</comment>
<keyword evidence="2" id="KW-0637">Prenyltransferase</keyword>
<dbReference type="DrugBank" id="DB02521">
    <property type="generic name" value="Flaviolin"/>
</dbReference>
<dbReference type="PDB" id="7FHF">
    <property type="method" value="X-ray"/>
    <property type="resolution" value="2.50 A"/>
    <property type="chains" value="A=1-307"/>
</dbReference>
<dbReference type="PDB" id="7FHB">
    <property type="method" value="X-ray"/>
    <property type="resolution" value="1.90 A"/>
    <property type="chains" value="A=1-307"/>
</dbReference>
<accession>Q4R2T2</accession>
<keyword evidence="5 6" id="KW-0002">3D-structure</keyword>
<dbReference type="InterPro" id="IPR036239">
    <property type="entry name" value="PrenylTrfase-like_sf"/>
</dbReference>
<dbReference type="GO" id="GO:0004659">
    <property type="term" value="F:prenyltransferase activity"/>
    <property type="evidence" value="ECO:0007669"/>
    <property type="project" value="UniProtKB-KW"/>
</dbReference>
<keyword evidence="5 6" id="KW-0479">Metal-binding</keyword>
<feature type="binding site" evidence="5 6">
    <location>
        <position position="62"/>
    </location>
    <ligand>
        <name>Mg(2+)</name>
        <dbReference type="ChEBI" id="CHEBI:18420"/>
    </ligand>
</feature>
<evidence type="ECO:0007829" key="7">
    <source>
        <dbReference type="PDB" id="7FHB"/>
    </source>
</evidence>
<evidence type="ECO:0000313" key="4">
    <source>
        <dbReference type="EMBL" id="BAE00106.1"/>
    </source>
</evidence>
<evidence type="ECO:0000256" key="3">
    <source>
        <dbReference type="ARBA" id="ARBA00022679"/>
    </source>
</evidence>
<dbReference type="PDB" id="7FHC">
    <property type="method" value="X-ray"/>
    <property type="resolution" value="2.06 A"/>
    <property type="chains" value="A=1-307"/>
</dbReference>
<dbReference type="Pfam" id="PF11468">
    <property type="entry name" value="PTase_Orf2"/>
    <property type="match status" value="1"/>
</dbReference>
<sequence length="307" mass="33744">MSEAADVERVYAAMEEAAGLLGVACARDKIYPLLSTFQDTLVEGGSVVVFSMASGRHSTELDFSISVPTSHGDPYATVVEKGLFPATGHPVDDLLADTQKHLPVSMFAIDGEVTGGFKKTYAFFPTDNMPGVAELSAIPSMPPAVAENAELFARYGLDKVQMTSMDYKKRQVNLYFSELSAQTLEAESVLALVRELGLHVPNELGLKFCKRSFSVYPTLNWETGKIDRLCFAVISNDPTLVPSSDEGDIEKFHNYATKAPYAYVGEKRTLVYGLTLSPKEEYYKLGAYYHITDVQRGLLKAFDSLED</sequence>
<protein>
    <submittedName>
        <fullName evidence="4">Prenyltransferase</fullName>
    </submittedName>
</protein>
<evidence type="ECO:0007829" key="6">
    <source>
        <dbReference type="PDB" id="1ZCW"/>
    </source>
</evidence>
<dbReference type="DrugBank" id="DB07661">
    <property type="generic name" value="1,6-Naphthalenediol"/>
</dbReference>
<dbReference type="DrugBank" id="DB02552">
    <property type="generic name" value="Geranyl Diphosphate"/>
</dbReference>
<evidence type="ECO:0000256" key="2">
    <source>
        <dbReference type="ARBA" id="ARBA00022602"/>
    </source>
</evidence>
<evidence type="ECO:0007829" key="8">
    <source>
        <dbReference type="PDB" id="7FHC"/>
    </source>
</evidence>
<dbReference type="PDBsum" id="1ZDY"/>
<keyword evidence="3 4" id="KW-0808">Transferase</keyword>
<dbReference type="EMBL" id="AB187169">
    <property type="protein sequence ID" value="BAE00106.1"/>
    <property type="molecule type" value="Genomic_DNA"/>
</dbReference>
<dbReference type="PDB" id="1ZDY">
    <property type="method" value="X-ray"/>
    <property type="resolution" value="1.44 A"/>
    <property type="chains" value="A=1-307"/>
</dbReference>
<dbReference type="SFLD" id="SFLDG01163">
    <property type="entry name" value="II"/>
    <property type="match status" value="1"/>
</dbReference>
<dbReference type="PDBsum" id="1ZB6"/>
<reference evidence="4 5" key="1">
    <citation type="journal article" date="2005" name="Nature">
        <title>Structural basis for the promiscuous biosynthetic prenylation of aromatic natural products.</title>
        <authorList>
            <person name="Kuzuyama T."/>
            <person name="Noel J.P."/>
            <person name="Richard S.B."/>
        </authorList>
    </citation>
    <scope>NUCLEOTIDE SEQUENCE</scope>
    <source>
        <strain evidence="4">CL190</strain>
    </source>
</reference>
<dbReference type="InterPro" id="IPR033964">
    <property type="entry name" value="ABBA"/>
</dbReference>
<dbReference type="SFLD" id="SFLDS00036">
    <property type="entry name" value="Aromatic_Prenyltransferase"/>
    <property type="match status" value="1"/>
</dbReference>
<reference evidence="7 8" key="2">
    <citation type="journal article" date="2022" name="ACS Catal.">
        <title>Structure-Guided Engineering of Prenyltransferase NphB for High-Yield and Regioselective Cannabinoid Production.</title>
        <authorList>
            <person name="Lim K.J.H."/>
            <person name="Hartono Y.D."/>
            <person name="Xue B."/>
            <person name="Go M.K."/>
            <person name="Fan H."/>
            <person name="Yew W.S."/>
        </authorList>
    </citation>
    <scope>X-RAY CRYSTALLOGRAPHY (1.90 ANGSTROMS)</scope>
</reference>
<dbReference type="InterPro" id="IPR020965">
    <property type="entry name" value="Prenyltransferase_CloQ"/>
</dbReference>
<dbReference type="PDB" id="1ZCW">
    <property type="method" value="X-ray"/>
    <property type="resolution" value="2.25 A"/>
    <property type="chains" value="A=1-307"/>
</dbReference>
<proteinExistence type="evidence at protein level"/>
<dbReference type="PDB" id="7FHD">
    <property type="method" value="X-ray"/>
    <property type="resolution" value="3.50 A"/>
    <property type="chains" value="A/B/C/D=1-307"/>
</dbReference>
<dbReference type="PDBsum" id="1ZCW"/>
<dbReference type="PDB" id="7FHE">
    <property type="method" value="X-ray"/>
    <property type="resolution" value="2.50 A"/>
    <property type="chains" value="A=1-307"/>
</dbReference>
<dbReference type="SMR" id="Q4R2T2"/>
<evidence type="ECO:0000256" key="1">
    <source>
        <dbReference type="ARBA" id="ARBA00005368"/>
    </source>
</evidence>
<name>Q4R2T2_STRC1</name>
<dbReference type="CDD" id="cd13931">
    <property type="entry name" value="PT-CloQ_NphB"/>
    <property type="match status" value="1"/>
</dbReference>
<dbReference type="AlphaFoldDB" id="Q4R2T2"/>
<evidence type="ECO:0007829" key="5">
    <source>
        <dbReference type="PDB" id="1ZB6"/>
    </source>
</evidence>
<dbReference type="DrugBank" id="DB04702">
    <property type="generic name" value="S-[(2E)-3,7-DIMETHYLOCTA-2,6-DIENYL] TRIHYDROGENTHIODIPHOSPHATE"/>
</dbReference>
<organism evidence="4">
    <name type="scientific">Streptomyces sp. (strain CL190)</name>
    <dbReference type="NCBI Taxonomy" id="93372"/>
    <lineage>
        <taxon>Bacteria</taxon>
        <taxon>Bacillati</taxon>
        <taxon>Actinomycetota</taxon>
        <taxon>Actinomycetes</taxon>
        <taxon>Kitasatosporales</taxon>
        <taxon>Streptomycetaceae</taxon>
        <taxon>Streptomyces</taxon>
    </lineage>
</organism>
<dbReference type="PDBsum" id="1ZDW"/>